<feature type="non-terminal residue" evidence="4">
    <location>
        <position position="248"/>
    </location>
</feature>
<reference evidence="4" key="1">
    <citation type="submission" date="2023-05" db="EMBL/GenBank/DDBJ databases">
        <authorList>
            <person name="Stuckert A."/>
        </authorList>
    </citation>
    <scope>NUCLEOTIDE SEQUENCE</scope>
</reference>
<proteinExistence type="predicted"/>
<dbReference type="Proteomes" id="UP001162483">
    <property type="component" value="Unassembled WGS sequence"/>
</dbReference>
<feature type="region of interest" description="Disordered" evidence="1">
    <location>
        <begin position="178"/>
        <end position="200"/>
    </location>
</feature>
<evidence type="ECO:0008006" key="6">
    <source>
        <dbReference type="Google" id="ProtNLM"/>
    </source>
</evidence>
<dbReference type="SUPFAM" id="SSF46689">
    <property type="entry name" value="Homeodomain-like"/>
    <property type="match status" value="1"/>
</dbReference>
<feature type="domain" description="Transposase Tc1-like" evidence="2">
    <location>
        <begin position="196"/>
        <end position="247"/>
    </location>
</feature>
<dbReference type="InterPro" id="IPR057667">
    <property type="entry name" value="HTH_SB"/>
</dbReference>
<evidence type="ECO:0000313" key="4">
    <source>
        <dbReference type="EMBL" id="CAI9609904.1"/>
    </source>
</evidence>
<name>A0ABN9GLZ7_9NEOB</name>
<evidence type="ECO:0000259" key="2">
    <source>
        <dbReference type="Pfam" id="PF01498"/>
    </source>
</evidence>
<sequence length="248" mass="25853">SIAPPSKSCDSGVPIPSISCDSGVPIPSISCDSGDPIPSKSCDSGVPIPSISCDSGVPIPSISCDSGVPIPSISCDSGVPIPSQSCDSGVPIPSISCDSGAPIPSMDTGVYNQPLGMQTASTNIGERMGRSQELSDSKRGPVIGGHLSNKSIHDISWLLNIPRSTVSGIITKWKPLGTTATQLPSGRPRHMTGRGQRMLKRTVRRSRQLSAESIAKDLQTWCGLQMSPTTVRRELHGMGFHGRAAASK</sequence>
<organism evidence="4 5">
    <name type="scientific">Staurois parvus</name>
    <dbReference type="NCBI Taxonomy" id="386267"/>
    <lineage>
        <taxon>Eukaryota</taxon>
        <taxon>Metazoa</taxon>
        <taxon>Chordata</taxon>
        <taxon>Craniata</taxon>
        <taxon>Vertebrata</taxon>
        <taxon>Euteleostomi</taxon>
        <taxon>Amphibia</taxon>
        <taxon>Batrachia</taxon>
        <taxon>Anura</taxon>
        <taxon>Neobatrachia</taxon>
        <taxon>Ranoidea</taxon>
        <taxon>Ranidae</taxon>
        <taxon>Staurois</taxon>
    </lineage>
</organism>
<evidence type="ECO:0000313" key="5">
    <source>
        <dbReference type="Proteomes" id="UP001162483"/>
    </source>
</evidence>
<dbReference type="InterPro" id="IPR002492">
    <property type="entry name" value="Transposase_Tc1-like"/>
</dbReference>
<gene>
    <name evidence="4" type="ORF">SPARVUS_LOCUS14327925</name>
</gene>
<accession>A0ABN9GLZ7</accession>
<feature type="compositionally biased region" description="Basic residues" evidence="1">
    <location>
        <begin position="187"/>
        <end position="200"/>
    </location>
</feature>
<evidence type="ECO:0000259" key="3">
    <source>
        <dbReference type="Pfam" id="PF25787"/>
    </source>
</evidence>
<dbReference type="EMBL" id="CATNWA010018858">
    <property type="protein sequence ID" value="CAI9609904.1"/>
    <property type="molecule type" value="Genomic_DNA"/>
</dbReference>
<feature type="domain" description="Sleeping Beauty transposase HTH" evidence="3">
    <location>
        <begin position="128"/>
        <end position="179"/>
    </location>
</feature>
<evidence type="ECO:0000256" key="1">
    <source>
        <dbReference type="SAM" id="MobiDB-lite"/>
    </source>
</evidence>
<dbReference type="Gene3D" id="1.10.10.10">
    <property type="entry name" value="Winged helix-like DNA-binding domain superfamily/Winged helix DNA-binding domain"/>
    <property type="match status" value="1"/>
</dbReference>
<dbReference type="Pfam" id="PF01498">
    <property type="entry name" value="HTH_Tnp_Tc3_2"/>
    <property type="match status" value="1"/>
</dbReference>
<protein>
    <recommendedName>
        <fullName evidence="6">Transposase Tc1-like domain-containing protein</fullName>
    </recommendedName>
</protein>
<keyword evidence="5" id="KW-1185">Reference proteome</keyword>
<dbReference type="Pfam" id="PF25787">
    <property type="entry name" value="HTH_SB"/>
    <property type="match status" value="1"/>
</dbReference>
<comment type="caution">
    <text evidence="4">The sequence shown here is derived from an EMBL/GenBank/DDBJ whole genome shotgun (WGS) entry which is preliminary data.</text>
</comment>
<dbReference type="InterPro" id="IPR036388">
    <property type="entry name" value="WH-like_DNA-bd_sf"/>
</dbReference>
<feature type="non-terminal residue" evidence="4">
    <location>
        <position position="1"/>
    </location>
</feature>
<dbReference type="InterPro" id="IPR009057">
    <property type="entry name" value="Homeodomain-like_sf"/>
</dbReference>